<dbReference type="AlphaFoldDB" id="A0A0B6YDP0"/>
<feature type="compositionally biased region" description="Basic and acidic residues" evidence="1">
    <location>
        <begin position="90"/>
        <end position="105"/>
    </location>
</feature>
<evidence type="ECO:0000256" key="2">
    <source>
        <dbReference type="SAM" id="Phobius"/>
    </source>
</evidence>
<name>A0A0B6YDP0_9EUPU</name>
<proteinExistence type="predicted"/>
<protein>
    <submittedName>
        <fullName evidence="3">Uncharacterized protein</fullName>
    </submittedName>
</protein>
<organism evidence="3">
    <name type="scientific">Arion vulgaris</name>
    <dbReference type="NCBI Taxonomy" id="1028688"/>
    <lineage>
        <taxon>Eukaryota</taxon>
        <taxon>Metazoa</taxon>
        <taxon>Spiralia</taxon>
        <taxon>Lophotrochozoa</taxon>
        <taxon>Mollusca</taxon>
        <taxon>Gastropoda</taxon>
        <taxon>Heterobranchia</taxon>
        <taxon>Euthyneura</taxon>
        <taxon>Panpulmonata</taxon>
        <taxon>Eupulmonata</taxon>
        <taxon>Stylommatophora</taxon>
        <taxon>Helicina</taxon>
        <taxon>Arionoidea</taxon>
        <taxon>Arionidae</taxon>
        <taxon>Arion</taxon>
    </lineage>
</organism>
<feature type="region of interest" description="Disordered" evidence="1">
    <location>
        <begin position="194"/>
        <end position="215"/>
    </location>
</feature>
<feature type="transmembrane region" description="Helical" evidence="2">
    <location>
        <begin position="7"/>
        <end position="28"/>
    </location>
</feature>
<sequence length="239" mass="26122">DKRTLFGLSYLASGLVTVGGITLLAASIEFIANIPGDMEDALRKNCNMQDNSVVTGYSYALFLTGAVSFILAGILLLLGNPMHSSTDFQTRSDTRPSGARRERSHNIHLQTVASRLTSRGLPCFTRPSTTSFENPLCNDAVTGDHLELGTGITPRTLPNYHPQYTSTSDILQLTVRPPSYESIRDSFSCQVENPSMDESEFNNSTDGYSSSFRSSPTLVHLPAYDDILKDQPPLYTDAS</sequence>
<dbReference type="EMBL" id="HACG01006765">
    <property type="protein sequence ID" value="CEK53630.1"/>
    <property type="molecule type" value="Transcribed_RNA"/>
</dbReference>
<keyword evidence="2" id="KW-0812">Transmembrane</keyword>
<evidence type="ECO:0000313" key="3">
    <source>
        <dbReference type="EMBL" id="CEK53630.1"/>
    </source>
</evidence>
<reference evidence="3" key="1">
    <citation type="submission" date="2014-12" db="EMBL/GenBank/DDBJ databases">
        <title>Insight into the proteome of Arion vulgaris.</title>
        <authorList>
            <person name="Aradska J."/>
            <person name="Bulat T."/>
            <person name="Smidak R."/>
            <person name="Sarate P."/>
            <person name="Gangsoo J."/>
            <person name="Sialana F."/>
            <person name="Bilban M."/>
            <person name="Lubec G."/>
        </authorList>
    </citation>
    <scope>NUCLEOTIDE SEQUENCE</scope>
    <source>
        <tissue evidence="3">Skin</tissue>
    </source>
</reference>
<feature type="transmembrane region" description="Helical" evidence="2">
    <location>
        <begin position="57"/>
        <end position="78"/>
    </location>
</feature>
<dbReference type="Gene3D" id="1.20.140.150">
    <property type="match status" value="1"/>
</dbReference>
<evidence type="ECO:0000256" key="1">
    <source>
        <dbReference type="SAM" id="MobiDB-lite"/>
    </source>
</evidence>
<accession>A0A0B6YDP0</accession>
<gene>
    <name evidence="3" type="primary">ORF20895</name>
</gene>
<feature type="non-terminal residue" evidence="3">
    <location>
        <position position="1"/>
    </location>
</feature>
<feature type="compositionally biased region" description="Polar residues" evidence="1">
    <location>
        <begin position="201"/>
        <end position="215"/>
    </location>
</feature>
<keyword evidence="2" id="KW-0472">Membrane</keyword>
<feature type="region of interest" description="Disordered" evidence="1">
    <location>
        <begin position="86"/>
        <end position="106"/>
    </location>
</feature>
<keyword evidence="2" id="KW-1133">Transmembrane helix</keyword>